<keyword evidence="5" id="KW-0234">DNA repair</keyword>
<keyword evidence="3" id="KW-0227">DNA damage</keyword>
<dbReference type="InterPro" id="IPR004579">
    <property type="entry name" value="ERCC1/RAD10/SWI10"/>
</dbReference>
<dbReference type="PANTHER" id="PTHR12749">
    <property type="entry name" value="EXCISION REPAIR CROSS-COMPLEMENTING 1 ERCC1"/>
    <property type="match status" value="1"/>
</dbReference>
<name>A0A139ANF1_GONPJ</name>
<comment type="similarity">
    <text evidence="2">Belongs to the ERCC1/RAD10/SWI10 family.</text>
</comment>
<evidence type="ECO:0000256" key="3">
    <source>
        <dbReference type="ARBA" id="ARBA00022763"/>
    </source>
</evidence>
<organism evidence="9 10">
    <name type="scientific">Gonapodya prolifera (strain JEL478)</name>
    <name type="common">Monoblepharis prolifera</name>
    <dbReference type="NCBI Taxonomy" id="1344416"/>
    <lineage>
        <taxon>Eukaryota</taxon>
        <taxon>Fungi</taxon>
        <taxon>Fungi incertae sedis</taxon>
        <taxon>Chytridiomycota</taxon>
        <taxon>Chytridiomycota incertae sedis</taxon>
        <taxon>Monoblepharidomycetes</taxon>
        <taxon>Monoblepharidales</taxon>
        <taxon>Gonapodyaceae</taxon>
        <taxon>Gonapodya</taxon>
    </lineage>
</organism>
<feature type="region of interest" description="Disordered" evidence="7">
    <location>
        <begin position="22"/>
        <end position="56"/>
    </location>
</feature>
<evidence type="ECO:0000256" key="7">
    <source>
        <dbReference type="SAM" id="MobiDB-lite"/>
    </source>
</evidence>
<dbReference type="STRING" id="1344416.A0A139ANF1"/>
<evidence type="ECO:0000259" key="8">
    <source>
        <dbReference type="Pfam" id="PF03834"/>
    </source>
</evidence>
<dbReference type="GO" id="GO:0003697">
    <property type="term" value="F:single-stranded DNA binding"/>
    <property type="evidence" value="ECO:0007669"/>
    <property type="project" value="TreeGrafter"/>
</dbReference>
<dbReference type="InterPro" id="IPR047260">
    <property type="entry name" value="ERCC1-like_central_dom"/>
</dbReference>
<keyword evidence="10" id="KW-1185">Reference proteome</keyword>
<dbReference type="Pfam" id="PF14520">
    <property type="entry name" value="HHH_5"/>
    <property type="match status" value="1"/>
</dbReference>
<dbReference type="EMBL" id="KQ965743">
    <property type="protein sequence ID" value="KXS18281.1"/>
    <property type="molecule type" value="Genomic_DNA"/>
</dbReference>
<dbReference type="NCBIfam" id="TIGR00597">
    <property type="entry name" value="rad10"/>
    <property type="match status" value="1"/>
</dbReference>
<feature type="compositionally biased region" description="Pro residues" evidence="7">
    <location>
        <begin position="29"/>
        <end position="53"/>
    </location>
</feature>
<dbReference type="GO" id="GO:0003684">
    <property type="term" value="F:damaged DNA binding"/>
    <property type="evidence" value="ECO:0007669"/>
    <property type="project" value="InterPro"/>
</dbReference>
<dbReference type="AlphaFoldDB" id="A0A139ANF1"/>
<dbReference type="Gene3D" id="3.40.50.10130">
    <property type="match status" value="1"/>
</dbReference>
<evidence type="ECO:0000256" key="5">
    <source>
        <dbReference type="ARBA" id="ARBA00023204"/>
    </source>
</evidence>
<dbReference type="GO" id="GO:0070522">
    <property type="term" value="C:ERCC4-ERCC1 complex"/>
    <property type="evidence" value="ECO:0007669"/>
    <property type="project" value="TreeGrafter"/>
</dbReference>
<protein>
    <submittedName>
        <fullName evidence="9">DNA repair protein rad10</fullName>
    </submittedName>
</protein>
<dbReference type="PANTHER" id="PTHR12749:SF0">
    <property type="entry name" value="DNA EXCISION REPAIR PROTEIN ERCC-1"/>
    <property type="match status" value="1"/>
</dbReference>
<proteinExistence type="inferred from homology"/>
<dbReference type="Gene3D" id="1.10.150.20">
    <property type="entry name" value="5' to 3' exonuclease, C-terminal subdomain"/>
    <property type="match status" value="1"/>
</dbReference>
<comment type="subcellular location">
    <subcellularLocation>
        <location evidence="1">Nucleus</location>
    </subcellularLocation>
</comment>
<dbReference type="OrthoDB" id="10262814at2759"/>
<evidence type="ECO:0000256" key="6">
    <source>
        <dbReference type="ARBA" id="ARBA00023242"/>
    </source>
</evidence>
<evidence type="ECO:0000256" key="2">
    <source>
        <dbReference type="ARBA" id="ARBA00008283"/>
    </source>
</evidence>
<dbReference type="InterPro" id="IPR010994">
    <property type="entry name" value="RuvA_2-like"/>
</dbReference>
<dbReference type="GO" id="GO:0006302">
    <property type="term" value="P:double-strand break repair"/>
    <property type="evidence" value="ECO:0007669"/>
    <property type="project" value="UniProtKB-ARBA"/>
</dbReference>
<keyword evidence="6" id="KW-0539">Nucleus</keyword>
<dbReference type="GO" id="GO:0000110">
    <property type="term" value="C:nucleotide-excision repair factor 1 complex"/>
    <property type="evidence" value="ECO:0007669"/>
    <property type="project" value="TreeGrafter"/>
</dbReference>
<dbReference type="Proteomes" id="UP000070544">
    <property type="component" value="Unassembled WGS sequence"/>
</dbReference>
<evidence type="ECO:0000256" key="4">
    <source>
        <dbReference type="ARBA" id="ARBA00023125"/>
    </source>
</evidence>
<dbReference type="InterPro" id="IPR011335">
    <property type="entry name" value="Restrct_endonuc-II-like"/>
</dbReference>
<evidence type="ECO:0000313" key="10">
    <source>
        <dbReference type="Proteomes" id="UP000070544"/>
    </source>
</evidence>
<keyword evidence="4" id="KW-0238">DNA-binding</keyword>
<evidence type="ECO:0000256" key="1">
    <source>
        <dbReference type="ARBA" id="ARBA00004123"/>
    </source>
</evidence>
<dbReference type="SUPFAM" id="SSF52980">
    <property type="entry name" value="Restriction endonuclease-like"/>
    <property type="match status" value="1"/>
</dbReference>
<dbReference type="Pfam" id="PF03834">
    <property type="entry name" value="Rad10"/>
    <property type="match status" value="1"/>
</dbReference>
<feature type="domain" description="ERCC1-like central" evidence="8">
    <location>
        <begin position="63"/>
        <end position="177"/>
    </location>
</feature>
<gene>
    <name evidence="9" type="ORF">M427DRAFT_96264</name>
</gene>
<sequence>MSNIREPKRVLQYGYWFGDSPKRNLKPFRPVPTPPLPTPFVAPPPTQPKPLPRTPLATPTPATLLVSPLQRGNPLLPHLRNTPWAYAALQGADYQVGASAGVLYLSLKYHRLHPEYVTGRVEGIKGKYGTRVLLVLVDVEDPASHLPSLTSLCLFNALSLILATTLPEAARYLETFKAYEHKPPDALRGAAFGSGKQGRGAQEEWFERVKECVTSVKSVNARDAETLVEAFGSLKAIVAATPDELSLLPGIGQAKAKKLAEAFRQSFVVKR</sequence>
<accession>A0A139ANF1</accession>
<dbReference type="OMA" id="PHCVLVH"/>
<dbReference type="GO" id="GO:0006312">
    <property type="term" value="P:mitotic recombination"/>
    <property type="evidence" value="ECO:0007669"/>
    <property type="project" value="TreeGrafter"/>
</dbReference>
<dbReference type="CDD" id="cd22325">
    <property type="entry name" value="ERCC1_C-like"/>
    <property type="match status" value="1"/>
</dbReference>
<dbReference type="SUPFAM" id="SSF47781">
    <property type="entry name" value="RuvA domain 2-like"/>
    <property type="match status" value="1"/>
</dbReference>
<dbReference type="GO" id="GO:0070914">
    <property type="term" value="P:UV-damage excision repair"/>
    <property type="evidence" value="ECO:0007669"/>
    <property type="project" value="TreeGrafter"/>
</dbReference>
<evidence type="ECO:0000313" key="9">
    <source>
        <dbReference type="EMBL" id="KXS18281.1"/>
    </source>
</evidence>
<reference evidence="9 10" key="1">
    <citation type="journal article" date="2015" name="Genome Biol. Evol.">
        <title>Phylogenomic analyses indicate that early fungi evolved digesting cell walls of algal ancestors of land plants.</title>
        <authorList>
            <person name="Chang Y."/>
            <person name="Wang S."/>
            <person name="Sekimoto S."/>
            <person name="Aerts A.L."/>
            <person name="Choi C."/>
            <person name="Clum A."/>
            <person name="LaButti K.M."/>
            <person name="Lindquist E.A."/>
            <person name="Yee Ngan C."/>
            <person name="Ohm R.A."/>
            <person name="Salamov A.A."/>
            <person name="Grigoriev I.V."/>
            <person name="Spatafora J.W."/>
            <person name="Berbee M.L."/>
        </authorList>
    </citation>
    <scope>NUCLEOTIDE SEQUENCE [LARGE SCALE GENOMIC DNA]</scope>
    <source>
        <strain evidence="9 10">JEL478</strain>
    </source>
</reference>
<dbReference type="FunFam" id="3.40.50.10130:FF:000001">
    <property type="entry name" value="DNA excision repair protein ERCC-1"/>
    <property type="match status" value="1"/>
</dbReference>